<dbReference type="AlphaFoldDB" id="A0ABD6BZY5"/>
<dbReference type="Pfam" id="PF22751">
    <property type="entry name" value="DUF488-N3a"/>
    <property type="match status" value="1"/>
</dbReference>
<dbReference type="EMBL" id="JBHUDB010000002">
    <property type="protein sequence ID" value="MFD1570199.1"/>
    <property type="molecule type" value="Genomic_DNA"/>
</dbReference>
<accession>A0ABD6BZY5</accession>
<evidence type="ECO:0000259" key="1">
    <source>
        <dbReference type="Pfam" id="PF22751"/>
    </source>
</evidence>
<sequence length="134" mass="15256">MEGLHDTYHAALQHGHVVPDDDDYVVGVVREPMYGIQAHLDTNITALAPPRDLLTEFKELADEIGHNDAIDACDFEQRYRAHLEGDTQRRAMRDILSMLPETAVYLVCYENTDDKICHRTYLKDELEQLADATA</sequence>
<protein>
    <submittedName>
        <fullName evidence="2">DUF488 family protein</fullName>
    </submittedName>
</protein>
<comment type="caution">
    <text evidence="2">The sequence shown here is derived from an EMBL/GenBank/DDBJ whole genome shotgun (WGS) entry which is preliminary data.</text>
</comment>
<evidence type="ECO:0000313" key="2">
    <source>
        <dbReference type="EMBL" id="MFD1570199.1"/>
    </source>
</evidence>
<organism evidence="2 3">
    <name type="scientific">Halorubrum laminariae</name>
    <dbReference type="NCBI Taxonomy" id="1433523"/>
    <lineage>
        <taxon>Archaea</taxon>
        <taxon>Methanobacteriati</taxon>
        <taxon>Methanobacteriota</taxon>
        <taxon>Stenosarchaea group</taxon>
        <taxon>Halobacteria</taxon>
        <taxon>Halobacteriales</taxon>
        <taxon>Haloferacaceae</taxon>
        <taxon>Halorubrum</taxon>
    </lineage>
</organism>
<feature type="domain" description="DUF488" evidence="1">
    <location>
        <begin position="20"/>
        <end position="128"/>
    </location>
</feature>
<evidence type="ECO:0000313" key="3">
    <source>
        <dbReference type="Proteomes" id="UP001597185"/>
    </source>
</evidence>
<dbReference type="Proteomes" id="UP001597185">
    <property type="component" value="Unassembled WGS sequence"/>
</dbReference>
<proteinExistence type="predicted"/>
<dbReference type="InterPro" id="IPR054495">
    <property type="entry name" value="DUF488-N3a"/>
</dbReference>
<gene>
    <name evidence="2" type="ORF">ACFR9T_06305</name>
</gene>
<keyword evidence="3" id="KW-1185">Reference proteome</keyword>
<name>A0ABD6BZY5_9EURY</name>
<dbReference type="RefSeq" id="WP_256396996.1">
    <property type="nucleotide sequence ID" value="NZ_JANHDL010000004.1"/>
</dbReference>
<reference evidence="2 3" key="1">
    <citation type="journal article" date="2019" name="Int. J. Syst. Evol. Microbiol.">
        <title>The Global Catalogue of Microorganisms (GCM) 10K type strain sequencing project: providing services to taxonomists for standard genome sequencing and annotation.</title>
        <authorList>
            <consortium name="The Broad Institute Genomics Platform"/>
            <consortium name="The Broad Institute Genome Sequencing Center for Infectious Disease"/>
            <person name="Wu L."/>
            <person name="Ma J."/>
        </authorList>
    </citation>
    <scope>NUCLEOTIDE SEQUENCE [LARGE SCALE GENOMIC DNA]</scope>
    <source>
        <strain evidence="2 3">CGMCC 1.12689</strain>
    </source>
</reference>